<dbReference type="OrthoDB" id="1730074at2759"/>
<evidence type="ECO:0000259" key="3">
    <source>
        <dbReference type="PROSITE" id="PS51918"/>
    </source>
</evidence>
<dbReference type="PANTHER" id="PTHR11918">
    <property type="entry name" value="RADICAL SAM PROTEINS"/>
    <property type="match status" value="1"/>
</dbReference>
<dbReference type="EMBL" id="SRLO01000059">
    <property type="protein sequence ID" value="TNN79958.1"/>
    <property type="molecule type" value="Genomic_DNA"/>
</dbReference>
<dbReference type="GO" id="GO:0051536">
    <property type="term" value="F:iron-sulfur cluster binding"/>
    <property type="evidence" value="ECO:0007669"/>
    <property type="project" value="InterPro"/>
</dbReference>
<proteinExistence type="predicted"/>
<dbReference type="GO" id="GO:0005783">
    <property type="term" value="C:endoplasmic reticulum"/>
    <property type="evidence" value="ECO:0007669"/>
    <property type="project" value="TreeGrafter"/>
</dbReference>
<sequence length="163" mass="18754">MWLLDLIRTPTKRYLLTTMMVPGVTIATDLICGFPGETETDFQETVDLVKLYRFPSLFINQFYPRPGTPAAKMEQVPAQMMIYERMEGRAEADGKNRGPQGWRERREHVENKGISDEQRQPRVELSRHAAELRELQLGDLCVEEKGHARIRCLALVPTLIVMP</sequence>
<dbReference type="Proteomes" id="UP000314294">
    <property type="component" value="Unassembled WGS sequence"/>
</dbReference>
<keyword evidence="5" id="KW-1185">Reference proteome</keyword>
<comment type="caution">
    <text evidence="4">The sequence shown here is derived from an EMBL/GenBank/DDBJ whole genome shotgun (WGS) entry which is preliminary data.</text>
</comment>
<evidence type="ECO:0000313" key="5">
    <source>
        <dbReference type="Proteomes" id="UP000314294"/>
    </source>
</evidence>
<reference evidence="4 5" key="1">
    <citation type="submission" date="2019-03" db="EMBL/GenBank/DDBJ databases">
        <title>First draft genome of Liparis tanakae, snailfish: a comprehensive survey of snailfish specific genes.</title>
        <authorList>
            <person name="Kim W."/>
            <person name="Song I."/>
            <person name="Jeong J.-H."/>
            <person name="Kim D."/>
            <person name="Kim S."/>
            <person name="Ryu S."/>
            <person name="Song J.Y."/>
            <person name="Lee S.K."/>
        </authorList>
    </citation>
    <scope>NUCLEOTIDE SEQUENCE [LARGE SCALE GENOMIC DNA]</scope>
    <source>
        <tissue evidence="4">Muscle</tissue>
    </source>
</reference>
<dbReference type="Gene3D" id="3.30.750.200">
    <property type="match status" value="1"/>
</dbReference>
<evidence type="ECO:0000313" key="4">
    <source>
        <dbReference type="EMBL" id="TNN79958.1"/>
    </source>
</evidence>
<evidence type="ECO:0000256" key="1">
    <source>
        <dbReference type="ARBA" id="ARBA00022679"/>
    </source>
</evidence>
<feature type="domain" description="Radical SAM core" evidence="3">
    <location>
        <begin position="1"/>
        <end position="100"/>
    </location>
</feature>
<protein>
    <submittedName>
        <fullName evidence="4">Threonylcarbamoyladenosine tRNA methylthiotransferase</fullName>
    </submittedName>
</protein>
<dbReference type="PROSITE" id="PS51918">
    <property type="entry name" value="RADICAL_SAM"/>
    <property type="match status" value="1"/>
</dbReference>
<gene>
    <name evidence="4" type="primary">CDKAL1</name>
    <name evidence="4" type="ORF">EYF80_009775</name>
</gene>
<dbReference type="PANTHER" id="PTHR11918:SF45">
    <property type="entry name" value="THREONYLCARBAMOYLADENOSINE TRNA METHYLTHIOTRANSFERASE"/>
    <property type="match status" value="1"/>
</dbReference>
<dbReference type="InterPro" id="IPR007197">
    <property type="entry name" value="rSAM"/>
</dbReference>
<accession>A0A4Z2IQK6</accession>
<name>A0A4Z2IQK6_9TELE</name>
<dbReference type="AlphaFoldDB" id="A0A4Z2IQK6"/>
<feature type="region of interest" description="Disordered" evidence="2">
    <location>
        <begin position="89"/>
        <end position="122"/>
    </location>
</feature>
<evidence type="ECO:0000256" key="2">
    <source>
        <dbReference type="SAM" id="MobiDB-lite"/>
    </source>
</evidence>
<dbReference type="SUPFAM" id="SSF102114">
    <property type="entry name" value="Radical SAM enzymes"/>
    <property type="match status" value="1"/>
</dbReference>
<dbReference type="GO" id="GO:0035598">
    <property type="term" value="F:tRNA (N(6)-L-threonylcarbamoyladenosine(37)-C(2))-methylthiotransferase activity"/>
    <property type="evidence" value="ECO:0007669"/>
    <property type="project" value="TreeGrafter"/>
</dbReference>
<dbReference type="InterPro" id="IPR058240">
    <property type="entry name" value="rSAM_sf"/>
</dbReference>
<keyword evidence="1 4" id="KW-0808">Transferase</keyword>
<organism evidence="4 5">
    <name type="scientific">Liparis tanakae</name>
    <name type="common">Tanaka's snailfish</name>
    <dbReference type="NCBI Taxonomy" id="230148"/>
    <lineage>
        <taxon>Eukaryota</taxon>
        <taxon>Metazoa</taxon>
        <taxon>Chordata</taxon>
        <taxon>Craniata</taxon>
        <taxon>Vertebrata</taxon>
        <taxon>Euteleostomi</taxon>
        <taxon>Actinopterygii</taxon>
        <taxon>Neopterygii</taxon>
        <taxon>Teleostei</taxon>
        <taxon>Neoteleostei</taxon>
        <taxon>Acanthomorphata</taxon>
        <taxon>Eupercaria</taxon>
        <taxon>Perciformes</taxon>
        <taxon>Cottioidei</taxon>
        <taxon>Cottales</taxon>
        <taxon>Liparidae</taxon>
        <taxon>Liparis</taxon>
    </lineage>
</organism>